<accession>A0A8S3RFQ4</accession>
<evidence type="ECO:0000313" key="3">
    <source>
        <dbReference type="Proteomes" id="UP000683360"/>
    </source>
</evidence>
<keyword evidence="3" id="KW-1185">Reference proteome</keyword>
<feature type="compositionally biased region" description="Polar residues" evidence="1">
    <location>
        <begin position="167"/>
        <end position="181"/>
    </location>
</feature>
<dbReference type="AlphaFoldDB" id="A0A8S3RFQ4"/>
<dbReference type="Proteomes" id="UP000683360">
    <property type="component" value="Unassembled WGS sequence"/>
</dbReference>
<feature type="region of interest" description="Disordered" evidence="1">
    <location>
        <begin position="135"/>
        <end position="181"/>
    </location>
</feature>
<evidence type="ECO:0000313" key="2">
    <source>
        <dbReference type="EMBL" id="CAG2207023.1"/>
    </source>
</evidence>
<feature type="compositionally biased region" description="Basic and acidic residues" evidence="1">
    <location>
        <begin position="135"/>
        <end position="154"/>
    </location>
</feature>
<proteinExistence type="predicted"/>
<dbReference type="EMBL" id="CAJPWZ010001068">
    <property type="protein sequence ID" value="CAG2207023.1"/>
    <property type="molecule type" value="Genomic_DNA"/>
</dbReference>
<evidence type="ECO:0000256" key="1">
    <source>
        <dbReference type="SAM" id="MobiDB-lite"/>
    </source>
</evidence>
<gene>
    <name evidence="2" type="ORF">MEDL_21318</name>
</gene>
<reference evidence="2" key="1">
    <citation type="submission" date="2021-03" db="EMBL/GenBank/DDBJ databases">
        <authorList>
            <person name="Bekaert M."/>
        </authorList>
    </citation>
    <scope>NUCLEOTIDE SEQUENCE</scope>
</reference>
<name>A0A8S3RFQ4_MYTED</name>
<protein>
    <submittedName>
        <fullName evidence="2">Uncharacterized protein</fullName>
    </submittedName>
</protein>
<dbReference type="OrthoDB" id="6174888at2759"/>
<sequence length="181" mass="21001">MSVLLHKTDYFAISKAQKPSSLYTKASGQNEIQNYKESDRTIQHYKEKEKHMSAHITALSNEKEVLSNRLSNVEDGMKTYVQQQINRYDKSQKQIKRDISSKQDDVLNFLETYRGGFEYLMKGANISTPDVKDSICDETNNHEPAGNDEHHNCNETDNEDTMERNPVRNTTMSRTRFNPNF</sequence>
<comment type="caution">
    <text evidence="2">The sequence shown here is derived from an EMBL/GenBank/DDBJ whole genome shotgun (WGS) entry which is preliminary data.</text>
</comment>
<organism evidence="2 3">
    <name type="scientific">Mytilus edulis</name>
    <name type="common">Blue mussel</name>
    <dbReference type="NCBI Taxonomy" id="6550"/>
    <lineage>
        <taxon>Eukaryota</taxon>
        <taxon>Metazoa</taxon>
        <taxon>Spiralia</taxon>
        <taxon>Lophotrochozoa</taxon>
        <taxon>Mollusca</taxon>
        <taxon>Bivalvia</taxon>
        <taxon>Autobranchia</taxon>
        <taxon>Pteriomorphia</taxon>
        <taxon>Mytilida</taxon>
        <taxon>Mytiloidea</taxon>
        <taxon>Mytilidae</taxon>
        <taxon>Mytilinae</taxon>
        <taxon>Mytilus</taxon>
    </lineage>
</organism>